<dbReference type="InterPro" id="IPR050661">
    <property type="entry name" value="BglG_antiterminators"/>
</dbReference>
<accession>A0A179ERX6</accession>
<dbReference type="EMBL" id="BJUG01000005">
    <property type="protein sequence ID" value="GEK36856.1"/>
    <property type="molecule type" value="Genomic_DNA"/>
</dbReference>
<dbReference type="KEGG" id="eth:CK496_01255"/>
<dbReference type="InterPro" id="IPR011608">
    <property type="entry name" value="PRD"/>
</dbReference>
<dbReference type="Gene3D" id="2.30.24.10">
    <property type="entry name" value="CAT RNA-binding domain"/>
    <property type="match status" value="1"/>
</dbReference>
<dbReference type="Proteomes" id="UP000078516">
    <property type="component" value="Unassembled WGS sequence"/>
</dbReference>
<feature type="domain" description="PRD" evidence="2">
    <location>
        <begin position="63"/>
        <end position="168"/>
    </location>
</feature>
<evidence type="ECO:0000313" key="4">
    <source>
        <dbReference type="EMBL" id="OAQ55620.1"/>
    </source>
</evidence>
<sequence length="279" mass="32694">MKIKKIFNQNAVLVDDDGQEKVAIGKGISFEKKRNDLIFMKDIERLFVMEPEGQLRLQNLLNQIDEKYLFAAEEIIQHAETILMEPLNEHILIALTDHIAFAAENMKNGIVIRNKLLREIEVLYAEEFQIAQWAVEHLTKTLDVPFTYDQAGYIAIHIHSSRRNQLNNHRSIREVTIISDVIRLIEAELEVDLHTQEMSLSYTRLANHLRLLLQRYKNQQYAVLDEDILKMVKKKYIASYEMTKKIRVLLLKQYQMSITSEEMGYLAIHIERLRSAVCD</sequence>
<dbReference type="Pfam" id="PF00874">
    <property type="entry name" value="PRD"/>
    <property type="match status" value="2"/>
</dbReference>
<evidence type="ECO:0000313" key="5">
    <source>
        <dbReference type="Proteomes" id="UP000078516"/>
    </source>
</evidence>
<organism evidence="4 5">
    <name type="scientific">Enterococcus thailandicus</name>
    <dbReference type="NCBI Taxonomy" id="417368"/>
    <lineage>
        <taxon>Bacteria</taxon>
        <taxon>Bacillati</taxon>
        <taxon>Bacillota</taxon>
        <taxon>Bacilli</taxon>
        <taxon>Lactobacillales</taxon>
        <taxon>Enterococcaceae</taxon>
        <taxon>Enterococcus</taxon>
    </lineage>
</organism>
<dbReference type="PANTHER" id="PTHR30185:SF15">
    <property type="entry name" value="CRYPTIC BETA-GLUCOSIDE BGL OPERON ANTITERMINATOR"/>
    <property type="match status" value="1"/>
</dbReference>
<dbReference type="GeneID" id="77486261"/>
<keyword evidence="5" id="KW-1185">Reference proteome</keyword>
<dbReference type="Pfam" id="PF03123">
    <property type="entry name" value="CAT_RBD"/>
    <property type="match status" value="1"/>
</dbReference>
<evidence type="ECO:0000259" key="2">
    <source>
        <dbReference type="PROSITE" id="PS51372"/>
    </source>
</evidence>
<proteinExistence type="predicted"/>
<protein>
    <submittedName>
        <fullName evidence="4">Transcription antiterminator BglG</fullName>
    </submittedName>
</protein>
<dbReference type="OrthoDB" id="9813552at2"/>
<dbReference type="PROSITE" id="PS51372">
    <property type="entry name" value="PRD_2"/>
    <property type="match status" value="2"/>
</dbReference>
<dbReference type="InterPro" id="IPR036634">
    <property type="entry name" value="PRD_sf"/>
</dbReference>
<dbReference type="PANTHER" id="PTHR30185">
    <property type="entry name" value="CRYPTIC BETA-GLUCOSIDE BGL OPERON ANTITERMINATOR"/>
    <property type="match status" value="1"/>
</dbReference>
<gene>
    <name evidence="3" type="primary">sacT</name>
    <name evidence="4" type="ORF">A6E74_06045</name>
    <name evidence="3" type="ORF">ETH01_11430</name>
</gene>
<name>A0A179ERX6_ENTTH</name>
<reference evidence="4 5" key="1">
    <citation type="submission" date="2016-04" db="EMBL/GenBank/DDBJ databases">
        <title>Draft genome of an Enterococcus thailandicus strain isolated from bovine feces.</title>
        <authorList>
            <person name="Beukers A.G."/>
            <person name="Zaheer R."/>
            <person name="Goji N."/>
            <person name="Cook S.R."/>
            <person name="Amoako K."/>
            <person name="Chaves A.V."/>
            <person name="Ward M.P."/>
            <person name="Mcallister T.A."/>
        </authorList>
    </citation>
    <scope>NUCLEOTIDE SEQUENCE [LARGE SCALE GENOMIC DNA]</scope>
    <source>
        <strain evidence="4 5">F0711D 46</strain>
    </source>
</reference>
<feature type="domain" description="PRD" evidence="2">
    <location>
        <begin position="169"/>
        <end position="279"/>
    </location>
</feature>
<reference evidence="3 6" key="2">
    <citation type="submission" date="2019-07" db="EMBL/GenBank/DDBJ databases">
        <title>Whole genome shotgun sequence of Enterococcus thailandicus NBRC 101867.</title>
        <authorList>
            <person name="Hosoyama A."/>
            <person name="Uohara A."/>
            <person name="Ohji S."/>
            <person name="Ichikawa N."/>
        </authorList>
    </citation>
    <scope>NUCLEOTIDE SEQUENCE [LARGE SCALE GENOMIC DNA]</scope>
    <source>
        <strain evidence="3 6">NBRC 101867</strain>
    </source>
</reference>
<dbReference type="Gene3D" id="1.10.1790.10">
    <property type="entry name" value="PRD domain"/>
    <property type="match status" value="2"/>
</dbReference>
<dbReference type="InterPro" id="IPR004341">
    <property type="entry name" value="CAT_RNA-bd_dom"/>
</dbReference>
<dbReference type="SUPFAM" id="SSF63520">
    <property type="entry name" value="PTS-regulatory domain, PRD"/>
    <property type="match status" value="2"/>
</dbReference>
<keyword evidence="1" id="KW-0677">Repeat</keyword>
<dbReference type="InterPro" id="IPR036650">
    <property type="entry name" value="CAT_RNA-bd_dom_sf"/>
</dbReference>
<dbReference type="GO" id="GO:0006355">
    <property type="term" value="P:regulation of DNA-templated transcription"/>
    <property type="evidence" value="ECO:0007669"/>
    <property type="project" value="InterPro"/>
</dbReference>
<dbReference type="SUPFAM" id="SSF50151">
    <property type="entry name" value="SacY-like RNA-binding domain"/>
    <property type="match status" value="1"/>
</dbReference>
<evidence type="ECO:0000313" key="3">
    <source>
        <dbReference type="EMBL" id="GEK36856.1"/>
    </source>
</evidence>
<dbReference type="SMART" id="SM01061">
    <property type="entry name" value="CAT_RBD"/>
    <property type="match status" value="1"/>
</dbReference>
<dbReference type="PATRIC" id="fig|417368.6.peg.1789"/>
<dbReference type="RefSeq" id="WP_067483214.1">
    <property type="nucleotide sequence ID" value="NZ_BJUG01000005.1"/>
</dbReference>
<dbReference type="GO" id="GO:0003723">
    <property type="term" value="F:RNA binding"/>
    <property type="evidence" value="ECO:0007669"/>
    <property type="project" value="InterPro"/>
</dbReference>
<evidence type="ECO:0000256" key="1">
    <source>
        <dbReference type="ARBA" id="ARBA00022737"/>
    </source>
</evidence>
<dbReference type="AlphaFoldDB" id="A0A179ERX6"/>
<dbReference type="Proteomes" id="UP000321361">
    <property type="component" value="Unassembled WGS sequence"/>
</dbReference>
<comment type="caution">
    <text evidence="4">The sequence shown here is derived from an EMBL/GenBank/DDBJ whole genome shotgun (WGS) entry which is preliminary data.</text>
</comment>
<evidence type="ECO:0000313" key="6">
    <source>
        <dbReference type="Proteomes" id="UP000321361"/>
    </source>
</evidence>
<dbReference type="EMBL" id="LWMN01000012">
    <property type="protein sequence ID" value="OAQ55620.1"/>
    <property type="molecule type" value="Genomic_DNA"/>
</dbReference>